<dbReference type="PANTHER" id="PTHR13285">
    <property type="entry name" value="ACYLTRANSFERASE"/>
    <property type="match status" value="1"/>
</dbReference>
<comment type="subcellular location">
    <subcellularLocation>
        <location evidence="1">Membrane</location>
        <topology evidence="1">Multi-pass membrane protein</topology>
    </subcellularLocation>
</comment>
<evidence type="ECO:0008006" key="8">
    <source>
        <dbReference type="Google" id="ProtNLM"/>
    </source>
</evidence>
<comment type="caution">
    <text evidence="6">The sequence shown here is derived from an EMBL/GenBank/DDBJ whole genome shotgun (WGS) entry which is preliminary data.</text>
</comment>
<dbReference type="PANTHER" id="PTHR13285:SF23">
    <property type="entry name" value="TEICHOIC ACID D-ALANYLTRANSFERASE"/>
    <property type="match status" value="1"/>
</dbReference>
<dbReference type="GO" id="GO:0016746">
    <property type="term" value="F:acyltransferase activity"/>
    <property type="evidence" value="ECO:0007669"/>
    <property type="project" value="TreeGrafter"/>
</dbReference>
<feature type="transmembrane region" description="Helical" evidence="5">
    <location>
        <begin position="99"/>
        <end position="119"/>
    </location>
</feature>
<feature type="transmembrane region" description="Helical" evidence="5">
    <location>
        <begin position="40"/>
        <end position="68"/>
    </location>
</feature>
<evidence type="ECO:0000256" key="4">
    <source>
        <dbReference type="ARBA" id="ARBA00023136"/>
    </source>
</evidence>
<evidence type="ECO:0000256" key="2">
    <source>
        <dbReference type="ARBA" id="ARBA00022692"/>
    </source>
</evidence>
<feature type="transmembrane region" description="Helical" evidence="5">
    <location>
        <begin position="282"/>
        <end position="299"/>
    </location>
</feature>
<protein>
    <recommendedName>
        <fullName evidence="8">MBOAT family protein</fullName>
    </recommendedName>
</protein>
<dbReference type="Proteomes" id="UP001320898">
    <property type="component" value="Unassembled WGS sequence"/>
</dbReference>
<dbReference type="InterPro" id="IPR004299">
    <property type="entry name" value="MBOAT_fam"/>
</dbReference>
<feature type="transmembrane region" description="Helical" evidence="5">
    <location>
        <begin position="7"/>
        <end position="28"/>
    </location>
</feature>
<dbReference type="Pfam" id="PF03062">
    <property type="entry name" value="MBOAT"/>
    <property type="match status" value="1"/>
</dbReference>
<name>A0AAW5R307_9HYPH</name>
<keyword evidence="4 5" id="KW-0472">Membrane</keyword>
<evidence type="ECO:0000256" key="1">
    <source>
        <dbReference type="ARBA" id="ARBA00004141"/>
    </source>
</evidence>
<evidence type="ECO:0000256" key="5">
    <source>
        <dbReference type="SAM" id="Phobius"/>
    </source>
</evidence>
<evidence type="ECO:0000256" key="3">
    <source>
        <dbReference type="ARBA" id="ARBA00022989"/>
    </source>
</evidence>
<gene>
    <name evidence="6" type="ORF">MUB46_22395</name>
</gene>
<dbReference type="RefSeq" id="WP_261618210.1">
    <property type="nucleotide sequence ID" value="NZ_JALIDZ010000013.1"/>
</dbReference>
<proteinExistence type="predicted"/>
<keyword evidence="2 5" id="KW-0812">Transmembrane</keyword>
<dbReference type="EMBL" id="JALIDZ010000013">
    <property type="protein sequence ID" value="MCT8974625.1"/>
    <property type="molecule type" value="Genomic_DNA"/>
</dbReference>
<feature type="transmembrane region" description="Helical" evidence="5">
    <location>
        <begin position="305"/>
        <end position="322"/>
    </location>
</feature>
<reference evidence="6 7" key="1">
    <citation type="submission" date="2022-04" db="EMBL/GenBank/DDBJ databases">
        <authorList>
            <person name="Ye Y.-Q."/>
            <person name="Du Z.-J."/>
        </authorList>
    </citation>
    <scope>NUCLEOTIDE SEQUENCE [LARGE SCALE GENOMIC DNA]</scope>
    <source>
        <strain evidence="6 7">A6E488</strain>
    </source>
</reference>
<accession>A0AAW5R307</accession>
<evidence type="ECO:0000313" key="7">
    <source>
        <dbReference type="Proteomes" id="UP001320898"/>
    </source>
</evidence>
<organism evidence="6 7">
    <name type="scientific">Microbaculum marinisediminis</name>
    <dbReference type="NCBI Taxonomy" id="2931392"/>
    <lineage>
        <taxon>Bacteria</taxon>
        <taxon>Pseudomonadati</taxon>
        <taxon>Pseudomonadota</taxon>
        <taxon>Alphaproteobacteria</taxon>
        <taxon>Hyphomicrobiales</taxon>
        <taxon>Tepidamorphaceae</taxon>
        <taxon>Microbaculum</taxon>
    </lineage>
</organism>
<feature type="transmembrane region" description="Helical" evidence="5">
    <location>
        <begin position="210"/>
        <end position="237"/>
    </location>
</feature>
<feature type="transmembrane region" description="Helical" evidence="5">
    <location>
        <begin position="343"/>
        <end position="365"/>
    </location>
</feature>
<keyword evidence="7" id="KW-1185">Reference proteome</keyword>
<evidence type="ECO:0000313" key="6">
    <source>
        <dbReference type="EMBL" id="MCT8974625.1"/>
    </source>
</evidence>
<feature type="transmembrane region" description="Helical" evidence="5">
    <location>
        <begin position="75"/>
        <end position="93"/>
    </location>
</feature>
<dbReference type="InterPro" id="IPR051085">
    <property type="entry name" value="MB_O-acyltransferase"/>
</dbReference>
<dbReference type="GO" id="GO:0016020">
    <property type="term" value="C:membrane"/>
    <property type="evidence" value="ECO:0007669"/>
    <property type="project" value="UniProtKB-SubCell"/>
</dbReference>
<sequence length="369" mass="41346">MTIVFDNLMSAVAFVMAFMLGHLGAHLLRSERLVLANALLFSIAFAFIASAETAITAILMAAYAAIFVHLDSRRWVSAGVVPVTAIFIAGRIASDHGDLSLLFLPFIYIRTLGTIVWTWRFPKERFAPRDVFLSLLFFPTLPIGPIQFADRINVAALCTLPAKEDVAYGARRVLIGIAKVAWLGPAVTSQLAARFSGMDDGTVGLLFKVFALWAGLFNIYVMFSGYVDIAVGLCRFVGIESRENFNRPWMARTIQEFWQRWHMSLVWVTNNLGYHPYVRRTGHRYLGIVLAFTFIGVWHAFTWNYLLWGFGHGVALALFAWTQRNPQVRAIWARSQEYPALNLLLQGLGWFATMTYVSALSDFAAGELG</sequence>
<dbReference type="AlphaFoldDB" id="A0AAW5R307"/>
<keyword evidence="3 5" id="KW-1133">Transmembrane helix</keyword>